<evidence type="ECO:0000313" key="3">
    <source>
        <dbReference type="Proteomes" id="UP000004349"/>
    </source>
</evidence>
<name>F9RIZ1_9VIBR</name>
<keyword evidence="1" id="KW-0732">Signal</keyword>
<sequence>MKEILIALGITLSISSFSASAAFGINSIDQAKVCQFANGDEAQDRCKDGDVAMWTPQTFGNEQTPLYYVSLFCDFDAPIIHNIGGVSCIFTTKRKAQWVDYGVQKK</sequence>
<dbReference type="eggNOG" id="ENOG5033JTT">
    <property type="taxonomic scope" value="Bacteria"/>
</dbReference>
<feature type="chain" id="PRO_5003386708" description="Secreted protein" evidence="1">
    <location>
        <begin position="22"/>
        <end position="106"/>
    </location>
</feature>
<dbReference type="AlphaFoldDB" id="F9RIZ1"/>
<protein>
    <recommendedName>
        <fullName evidence="4">Secreted protein</fullName>
    </recommendedName>
</protein>
<comment type="caution">
    <text evidence="2">The sequence shown here is derived from an EMBL/GenBank/DDBJ whole genome shotgun (WGS) entry which is preliminary data.</text>
</comment>
<dbReference type="Proteomes" id="UP000004349">
    <property type="component" value="Unassembled WGS sequence"/>
</dbReference>
<feature type="signal peptide" evidence="1">
    <location>
        <begin position="1"/>
        <end position="21"/>
    </location>
</feature>
<proteinExistence type="predicted"/>
<evidence type="ECO:0000313" key="2">
    <source>
        <dbReference type="EMBL" id="EGU41576.1"/>
    </source>
</evidence>
<accession>F9RIZ1</accession>
<dbReference type="EMBL" id="AFWE01000032">
    <property type="protein sequence ID" value="EGU41576.1"/>
    <property type="molecule type" value="Genomic_DNA"/>
</dbReference>
<evidence type="ECO:0008006" key="4">
    <source>
        <dbReference type="Google" id="ProtNLM"/>
    </source>
</evidence>
<evidence type="ECO:0000256" key="1">
    <source>
        <dbReference type="SAM" id="SignalP"/>
    </source>
</evidence>
<organism evidence="2 3">
    <name type="scientific">Vibrio scophthalmi LMG 19158</name>
    <dbReference type="NCBI Taxonomy" id="870967"/>
    <lineage>
        <taxon>Bacteria</taxon>
        <taxon>Pseudomonadati</taxon>
        <taxon>Pseudomonadota</taxon>
        <taxon>Gammaproteobacteria</taxon>
        <taxon>Vibrionales</taxon>
        <taxon>Vibrionaceae</taxon>
        <taxon>Vibrio</taxon>
    </lineage>
</organism>
<gene>
    <name evidence="2" type="ORF">VIS19158_07410</name>
</gene>
<dbReference type="RefSeq" id="WP_005592980.1">
    <property type="nucleotide sequence ID" value="NZ_AFWE01000032.1"/>
</dbReference>
<reference evidence="2 3" key="1">
    <citation type="journal article" date="2012" name="Int. J. Syst. Evol. Microbiol.">
        <title>Vibrio caribbeanicus sp. nov., isolated from the marine sponge Scleritoderma cyanea.</title>
        <authorList>
            <person name="Hoffmann M."/>
            <person name="Monday S.R."/>
            <person name="Allard M.W."/>
            <person name="Strain E.A."/>
            <person name="Whittaker P."/>
            <person name="Naum M."/>
            <person name="McCarthy P.J."/>
            <person name="Lopez J.V."/>
            <person name="Fischer M."/>
            <person name="Brown E.W."/>
        </authorList>
    </citation>
    <scope>NUCLEOTIDE SEQUENCE [LARGE SCALE GENOMIC DNA]</scope>
    <source>
        <strain evidence="2 3">LMG 19158</strain>
    </source>
</reference>